<keyword evidence="3" id="KW-1185">Reference proteome</keyword>
<proteinExistence type="predicted"/>
<feature type="region of interest" description="Disordered" evidence="1">
    <location>
        <begin position="84"/>
        <end position="112"/>
    </location>
</feature>
<dbReference type="EMBL" id="JANIIK010000040">
    <property type="protein sequence ID" value="KAJ3607837.1"/>
    <property type="molecule type" value="Genomic_DNA"/>
</dbReference>
<protein>
    <submittedName>
        <fullName evidence="2">Uncharacterized protein</fullName>
    </submittedName>
</protein>
<evidence type="ECO:0000313" key="3">
    <source>
        <dbReference type="Proteomes" id="UP001148018"/>
    </source>
</evidence>
<name>A0A9Q0EH73_9TELE</name>
<accession>A0A9Q0EH73</accession>
<feature type="region of interest" description="Disordered" evidence="1">
    <location>
        <begin position="127"/>
        <end position="208"/>
    </location>
</feature>
<evidence type="ECO:0000256" key="1">
    <source>
        <dbReference type="SAM" id="MobiDB-lite"/>
    </source>
</evidence>
<comment type="caution">
    <text evidence="2">The sequence shown here is derived from an EMBL/GenBank/DDBJ whole genome shotgun (WGS) entry which is preliminary data.</text>
</comment>
<evidence type="ECO:0000313" key="2">
    <source>
        <dbReference type="EMBL" id="KAJ3607837.1"/>
    </source>
</evidence>
<reference evidence="2" key="1">
    <citation type="submission" date="2022-07" db="EMBL/GenBank/DDBJ databases">
        <title>Chromosome-level genome of Muraenolepis orangiensis.</title>
        <authorList>
            <person name="Kim J."/>
        </authorList>
    </citation>
    <scope>NUCLEOTIDE SEQUENCE</scope>
    <source>
        <strain evidence="2">KU_S4_2022</strain>
        <tissue evidence="2">Muscle</tissue>
    </source>
</reference>
<dbReference type="AlphaFoldDB" id="A0A9Q0EH73"/>
<dbReference type="Proteomes" id="UP001148018">
    <property type="component" value="Unassembled WGS sequence"/>
</dbReference>
<sequence length="208" mass="21928">MMDLRDHSSLVSYQHIPGVHKAAINRVLFEPEAELIITSSESDDTSVVIMHASLKRDPYIWKIDKGVRCFDYSRALRPVATGGFDPSGPAVERGGARPSRGHLPAPGTGGQLLQGYRAEDMGYLLPPLPENRPPAVPLPQAGPLSGAVPAGAATTSRPGPAPFAGGLQRLPGSAAIGRGERSGRRPMRRAHLCGPVQPRAGPGGDQAR</sequence>
<feature type="compositionally biased region" description="Pro residues" evidence="1">
    <location>
        <begin position="127"/>
        <end position="137"/>
    </location>
</feature>
<organism evidence="2 3">
    <name type="scientific">Muraenolepis orangiensis</name>
    <name type="common">Patagonian moray cod</name>
    <dbReference type="NCBI Taxonomy" id="630683"/>
    <lineage>
        <taxon>Eukaryota</taxon>
        <taxon>Metazoa</taxon>
        <taxon>Chordata</taxon>
        <taxon>Craniata</taxon>
        <taxon>Vertebrata</taxon>
        <taxon>Euteleostomi</taxon>
        <taxon>Actinopterygii</taxon>
        <taxon>Neopterygii</taxon>
        <taxon>Teleostei</taxon>
        <taxon>Neoteleostei</taxon>
        <taxon>Acanthomorphata</taxon>
        <taxon>Zeiogadaria</taxon>
        <taxon>Gadariae</taxon>
        <taxon>Gadiformes</taxon>
        <taxon>Muraenolepidoidei</taxon>
        <taxon>Muraenolepididae</taxon>
        <taxon>Muraenolepis</taxon>
    </lineage>
</organism>
<gene>
    <name evidence="2" type="ORF">NHX12_024888</name>
</gene>
<dbReference type="OrthoDB" id="10251381at2759"/>